<proteinExistence type="predicted"/>
<name>A0ABW6Q0Y3_9ACTN</name>
<sequence length="248" mass="26648">MAVDARNFSALDSKGMQQVNADIPPLLAQALSASNVSAHWERRMFSQHTGDGYVAGVDPEVLPALVGCFPDALRAALASRRAETPAGPPLQLRVSIHVGPLPTSGLGVPMVHTHRLLDDDALRAVLNRANPEITNTVVIISQRVYEDVFESGCVNGDVLPSQFTRHLAKVKKFRQPAWIHIPGFDWRLADPDIFEPINATTDAVTEQPKAPAPAVDQAAAPALGTVSFSHHGEHGIQAYNHFGAGRGQ</sequence>
<gene>
    <name evidence="1" type="ORF">ACFVZC_04775</name>
</gene>
<reference evidence="1 2" key="1">
    <citation type="submission" date="2024-09" db="EMBL/GenBank/DDBJ databases">
        <title>The Natural Products Discovery Center: Release of the First 8490 Sequenced Strains for Exploring Actinobacteria Biosynthetic Diversity.</title>
        <authorList>
            <person name="Kalkreuter E."/>
            <person name="Kautsar S.A."/>
            <person name="Yang D."/>
            <person name="Bader C.D."/>
            <person name="Teijaro C.N."/>
            <person name="Fluegel L."/>
            <person name="Davis C.M."/>
            <person name="Simpson J.R."/>
            <person name="Lauterbach L."/>
            <person name="Steele A.D."/>
            <person name="Gui C."/>
            <person name="Meng S."/>
            <person name="Li G."/>
            <person name="Viehrig K."/>
            <person name="Ye F."/>
            <person name="Su P."/>
            <person name="Kiefer A.F."/>
            <person name="Nichols A."/>
            <person name="Cepeda A.J."/>
            <person name="Yan W."/>
            <person name="Fan B."/>
            <person name="Jiang Y."/>
            <person name="Adhikari A."/>
            <person name="Zheng C.-J."/>
            <person name="Schuster L."/>
            <person name="Cowan T.M."/>
            <person name="Smanski M.J."/>
            <person name="Chevrette M.G."/>
            <person name="De Carvalho L.P.S."/>
            <person name="Shen B."/>
        </authorList>
    </citation>
    <scope>NUCLEOTIDE SEQUENCE [LARGE SCALE GENOMIC DNA]</scope>
    <source>
        <strain evidence="1 2">NPDC058328</strain>
    </source>
</reference>
<evidence type="ECO:0000313" key="1">
    <source>
        <dbReference type="EMBL" id="MFF1272715.1"/>
    </source>
</evidence>
<evidence type="ECO:0000313" key="2">
    <source>
        <dbReference type="Proteomes" id="UP001601627"/>
    </source>
</evidence>
<comment type="caution">
    <text evidence="1">The sequence shown here is derived from an EMBL/GenBank/DDBJ whole genome shotgun (WGS) entry which is preliminary data.</text>
</comment>
<organism evidence="1 2">
    <name type="scientific">Streptomyces marokkonensis</name>
    <dbReference type="NCBI Taxonomy" id="324855"/>
    <lineage>
        <taxon>Bacteria</taxon>
        <taxon>Bacillati</taxon>
        <taxon>Actinomycetota</taxon>
        <taxon>Actinomycetes</taxon>
        <taxon>Kitasatosporales</taxon>
        <taxon>Streptomycetaceae</taxon>
        <taxon>Streptomyces</taxon>
    </lineage>
</organism>
<dbReference type="EMBL" id="JBHVZQ010000003">
    <property type="protein sequence ID" value="MFF1272715.1"/>
    <property type="molecule type" value="Genomic_DNA"/>
</dbReference>
<dbReference type="Proteomes" id="UP001601627">
    <property type="component" value="Unassembled WGS sequence"/>
</dbReference>
<keyword evidence="2" id="KW-1185">Reference proteome</keyword>
<protein>
    <submittedName>
        <fullName evidence="1">Uncharacterized protein</fullName>
    </submittedName>
</protein>
<accession>A0ABW6Q0Y3</accession>
<dbReference type="RefSeq" id="WP_388233227.1">
    <property type="nucleotide sequence ID" value="NZ_JBHVZQ010000003.1"/>
</dbReference>